<gene>
    <name evidence="1" type="ORF">M440DRAFT_256006</name>
</gene>
<dbReference type="AlphaFoldDB" id="A0A2T4C9F9"/>
<proteinExistence type="predicted"/>
<keyword evidence="2" id="KW-1185">Reference proteome</keyword>
<name>A0A2T4C9F9_TRILO</name>
<evidence type="ECO:0000313" key="2">
    <source>
        <dbReference type="Proteomes" id="UP000240760"/>
    </source>
</evidence>
<protein>
    <submittedName>
        <fullName evidence="1">Uncharacterized protein</fullName>
    </submittedName>
</protein>
<dbReference type="EMBL" id="KZ679129">
    <property type="protein sequence ID" value="PTB78216.1"/>
    <property type="molecule type" value="Genomic_DNA"/>
</dbReference>
<evidence type="ECO:0000313" key="1">
    <source>
        <dbReference type="EMBL" id="PTB78216.1"/>
    </source>
</evidence>
<reference evidence="1 2" key="1">
    <citation type="submission" date="2016-07" db="EMBL/GenBank/DDBJ databases">
        <title>Multiple horizontal gene transfer events from other fungi enriched the ability of initially mycotrophic Trichoderma (Ascomycota) to feed on dead plant biomass.</title>
        <authorList>
            <consortium name="DOE Joint Genome Institute"/>
            <person name="Aerts A."/>
            <person name="Atanasova L."/>
            <person name="Chenthamara K."/>
            <person name="Zhang J."/>
            <person name="Grujic M."/>
            <person name="Henrissat B."/>
            <person name="Kuo A."/>
            <person name="Salamov A."/>
            <person name="Lipzen A."/>
            <person name="Labutti K."/>
            <person name="Barry K."/>
            <person name="Miao Y."/>
            <person name="Rahimi M.J."/>
            <person name="Shen Q."/>
            <person name="Grigoriev I.V."/>
            <person name="Kubicek C.P."/>
            <person name="Druzhinina I.S."/>
        </authorList>
    </citation>
    <scope>NUCLEOTIDE SEQUENCE [LARGE SCALE GENOMIC DNA]</scope>
    <source>
        <strain evidence="1 2">ATCC 18648</strain>
    </source>
</reference>
<sequence length="159" mass="17969">MSRDTISGGRVTSPRRPNLLLLPLSSITFSLPLARRPRARVSRLYDGSSHRLCTVRFISLYSAFYRHIPNLTIAKSCSLSCSHIIVSPLCFFSFWTTTLYQNIRAAQGRIIVIHCFNGVLSLCQKKKKENHGSFAFFSLIVTKNLLYEQCGRRVGDILG</sequence>
<dbReference type="Proteomes" id="UP000240760">
    <property type="component" value="Unassembled WGS sequence"/>
</dbReference>
<organism evidence="1 2">
    <name type="scientific">Trichoderma longibrachiatum ATCC 18648</name>
    <dbReference type="NCBI Taxonomy" id="983965"/>
    <lineage>
        <taxon>Eukaryota</taxon>
        <taxon>Fungi</taxon>
        <taxon>Dikarya</taxon>
        <taxon>Ascomycota</taxon>
        <taxon>Pezizomycotina</taxon>
        <taxon>Sordariomycetes</taxon>
        <taxon>Hypocreomycetidae</taxon>
        <taxon>Hypocreales</taxon>
        <taxon>Hypocreaceae</taxon>
        <taxon>Trichoderma</taxon>
    </lineage>
</organism>
<accession>A0A2T4C9F9</accession>